<dbReference type="InterPro" id="IPR003615">
    <property type="entry name" value="HNH_nuc"/>
</dbReference>
<comment type="caution">
    <text evidence="2">The sequence shown here is derived from an EMBL/GenBank/DDBJ whole genome shotgun (WGS) entry which is preliminary data.</text>
</comment>
<dbReference type="Proteomes" id="UP001589536">
    <property type="component" value="Unassembled WGS sequence"/>
</dbReference>
<feature type="domain" description="HNH nuclease" evidence="1">
    <location>
        <begin position="87"/>
        <end position="136"/>
    </location>
</feature>
<proteinExistence type="predicted"/>
<keyword evidence="2" id="KW-0540">Nuclease</keyword>
<dbReference type="GO" id="GO:0004519">
    <property type="term" value="F:endonuclease activity"/>
    <property type="evidence" value="ECO:0007669"/>
    <property type="project" value="UniProtKB-KW"/>
</dbReference>
<dbReference type="Pfam" id="PF14279">
    <property type="entry name" value="HNH_5"/>
    <property type="match status" value="1"/>
</dbReference>
<evidence type="ECO:0000259" key="1">
    <source>
        <dbReference type="SMART" id="SM00507"/>
    </source>
</evidence>
<evidence type="ECO:0000313" key="2">
    <source>
        <dbReference type="EMBL" id="MFB9714034.1"/>
    </source>
</evidence>
<keyword evidence="3" id="KW-1185">Reference proteome</keyword>
<protein>
    <submittedName>
        <fullName evidence="2">HNH endonuclease</fullName>
    </submittedName>
</protein>
<reference evidence="2 3" key="1">
    <citation type="submission" date="2024-09" db="EMBL/GenBank/DDBJ databases">
        <authorList>
            <person name="Sun Q."/>
            <person name="Mori K."/>
        </authorList>
    </citation>
    <scope>NUCLEOTIDE SEQUENCE [LARGE SCALE GENOMIC DNA]</scope>
    <source>
        <strain evidence="2 3">JCM 13519</strain>
    </source>
</reference>
<dbReference type="InterPro" id="IPR052892">
    <property type="entry name" value="NA-targeting_endonuclease"/>
</dbReference>
<dbReference type="PANTHER" id="PTHR33877:SF2">
    <property type="entry name" value="OS07G0170200 PROTEIN"/>
    <property type="match status" value="1"/>
</dbReference>
<gene>
    <name evidence="2" type="ORF">ACFFPI_07670</name>
</gene>
<evidence type="ECO:0000313" key="3">
    <source>
        <dbReference type="Proteomes" id="UP001589536"/>
    </source>
</evidence>
<accession>A0ABV5URB4</accession>
<name>A0ABV5URB4_9MICC</name>
<dbReference type="SMART" id="SM00507">
    <property type="entry name" value="HNHc"/>
    <property type="match status" value="1"/>
</dbReference>
<dbReference type="CDD" id="cd00085">
    <property type="entry name" value="HNHc"/>
    <property type="match status" value="1"/>
</dbReference>
<keyword evidence="2" id="KW-0378">Hydrolase</keyword>
<sequence>MNRDDPATSSHEARLRHEKRVIAARARLEAINAKVKRNHARGLHNALQRAAARFLPPGAELGEPRILDLARWPYTGDGRLIHIVPPELRDAVLAEDVLCLWCREAPSTTIDHVRPISRGGTSHPLNLVGACDPCNSAKADFLPSELGWVLGLPQRAFELGKTS</sequence>
<dbReference type="InterPro" id="IPR029471">
    <property type="entry name" value="HNH_5"/>
</dbReference>
<keyword evidence="2" id="KW-0255">Endonuclease</keyword>
<dbReference type="EMBL" id="JBHMBH010000019">
    <property type="protein sequence ID" value="MFB9714034.1"/>
    <property type="molecule type" value="Genomic_DNA"/>
</dbReference>
<dbReference type="RefSeq" id="WP_345042885.1">
    <property type="nucleotide sequence ID" value="NZ_BAABED010000001.1"/>
</dbReference>
<dbReference type="PANTHER" id="PTHR33877">
    <property type="entry name" value="SLL1193 PROTEIN"/>
    <property type="match status" value="1"/>
</dbReference>
<dbReference type="Gene3D" id="1.10.30.50">
    <property type="match status" value="1"/>
</dbReference>
<organism evidence="2 3">
    <name type="scientific">Arthrobacter methylotrophus</name>
    <dbReference type="NCBI Taxonomy" id="121291"/>
    <lineage>
        <taxon>Bacteria</taxon>
        <taxon>Bacillati</taxon>
        <taxon>Actinomycetota</taxon>
        <taxon>Actinomycetes</taxon>
        <taxon>Micrococcales</taxon>
        <taxon>Micrococcaceae</taxon>
        <taxon>Arthrobacter</taxon>
    </lineage>
</organism>